<evidence type="ECO:0000313" key="3">
    <source>
        <dbReference type="RefSeq" id="XP_026674246.1"/>
    </source>
</evidence>
<organism evidence="2 3">
    <name type="scientific">Ceratina calcarata</name>
    <dbReference type="NCBI Taxonomy" id="156304"/>
    <lineage>
        <taxon>Eukaryota</taxon>
        <taxon>Metazoa</taxon>
        <taxon>Ecdysozoa</taxon>
        <taxon>Arthropoda</taxon>
        <taxon>Hexapoda</taxon>
        <taxon>Insecta</taxon>
        <taxon>Pterygota</taxon>
        <taxon>Neoptera</taxon>
        <taxon>Endopterygota</taxon>
        <taxon>Hymenoptera</taxon>
        <taxon>Apocrita</taxon>
        <taxon>Aculeata</taxon>
        <taxon>Apoidea</taxon>
        <taxon>Anthophila</taxon>
        <taxon>Apidae</taxon>
        <taxon>Ceratina</taxon>
        <taxon>Zadontomerus</taxon>
    </lineage>
</organism>
<keyword evidence="2" id="KW-1185">Reference proteome</keyword>
<dbReference type="AlphaFoldDB" id="A0AAJ7SA95"/>
<dbReference type="Proteomes" id="UP000694925">
    <property type="component" value="Unplaced"/>
</dbReference>
<accession>A0AAJ7SA95</accession>
<feature type="region of interest" description="Disordered" evidence="1">
    <location>
        <begin position="215"/>
        <end position="246"/>
    </location>
</feature>
<protein>
    <submittedName>
        <fullName evidence="3">Uncharacterized protein LOC108630914 isoform X1</fullName>
    </submittedName>
</protein>
<dbReference type="RefSeq" id="XP_026674246.1">
    <property type="nucleotide sequence ID" value="XM_026818445.1"/>
</dbReference>
<reference evidence="3" key="1">
    <citation type="submission" date="2025-08" db="UniProtKB">
        <authorList>
            <consortium name="RefSeq"/>
        </authorList>
    </citation>
    <scope>IDENTIFICATION</scope>
    <source>
        <tissue evidence="3">Whole body</tissue>
    </source>
</reference>
<proteinExistence type="predicted"/>
<dbReference type="GeneID" id="108630914"/>
<sequence length="259" mass="29592">MVIINIIARDMSGLKFEHATYWRSNIKFNVLNHAIVGILNKESFNWINKKMSKSMSMLAKLCILLLLYEYATCFIIPEELPTILSLIYSNIPPIKKGTDSRIGIGFRLGEHADFQVLLELGPQMETEPIGNADSKRRRDAMLVSAMKGELGPLAQAVAKYQIERKLQRELERLKKEEKLVSPVDNDDKKTAASDWLTKWSKDMVKSEDHLFLEDASSEKTAKTQIMQRIGKPPESNEEATISDLKKLYRPKDIRKSELP</sequence>
<evidence type="ECO:0000256" key="1">
    <source>
        <dbReference type="SAM" id="MobiDB-lite"/>
    </source>
</evidence>
<gene>
    <name evidence="3" type="primary">LOC108630914</name>
</gene>
<dbReference type="CTD" id="33696"/>
<evidence type="ECO:0000313" key="2">
    <source>
        <dbReference type="Proteomes" id="UP000694925"/>
    </source>
</evidence>
<name>A0AAJ7SA95_9HYME</name>